<dbReference type="PANTHER" id="PTHR30587">
    <property type="entry name" value="FLAGELLAR BIOSYNTHETIC PROTEIN FLIP"/>
    <property type="match status" value="1"/>
</dbReference>
<keyword evidence="3 7" id="KW-1003">Cell membrane</keyword>
<dbReference type="EMBL" id="AAIBIC010000003">
    <property type="protein sequence ID" value="ECC3913169.1"/>
    <property type="molecule type" value="Genomic_DNA"/>
</dbReference>
<keyword evidence="4 7" id="KW-0812">Transmembrane</keyword>
<proteinExistence type="inferred from homology"/>
<keyword evidence="6 7" id="KW-0472">Membrane</keyword>
<feature type="transmembrane region" description="Helical" evidence="7">
    <location>
        <begin position="161"/>
        <end position="183"/>
    </location>
</feature>
<name>A0A2I5HK00_SALDZ</name>
<reference evidence="8 12" key="1">
    <citation type="submission" date="2017-09" db="EMBL/GenBank/DDBJ databases">
        <title>Complete genome of Salmonella enterica subsp. diarizonae isolated from stool of a patient with bacterial enteropathy.</title>
        <authorList>
            <person name="Zhou J."/>
            <person name="Chen Q."/>
            <person name="Guo L."/>
            <person name="Fan J."/>
        </authorList>
    </citation>
    <scope>NUCLEOTIDE SEQUENCE [LARGE SCALE GENOMIC DNA]</scope>
    <source>
        <strain evidence="8 12">HZS154</strain>
    </source>
</reference>
<dbReference type="PROSITE" id="PS51257">
    <property type="entry name" value="PROKAR_LIPOPROTEIN"/>
    <property type="match status" value="1"/>
</dbReference>
<dbReference type="PANTHER" id="PTHR30587:SF3">
    <property type="entry name" value="VIRULENCE PROTEIN YSCR"/>
    <property type="match status" value="1"/>
</dbReference>
<dbReference type="NCBIfam" id="NF009438">
    <property type="entry name" value="PRK12797.1"/>
    <property type="match status" value="1"/>
</dbReference>
<evidence type="ECO:0000313" key="10">
    <source>
        <dbReference type="EMBL" id="ECJ2912989.1"/>
    </source>
</evidence>
<dbReference type="PRINTS" id="PR01302">
    <property type="entry name" value="TYPE3IMPPROT"/>
</dbReference>
<reference evidence="9" key="3">
    <citation type="submission" date="2018-08" db="EMBL/GenBank/DDBJ databases">
        <authorList>
            <person name="Ashton P.M."/>
            <person name="Dallman T."/>
            <person name="Nair S."/>
            <person name="De Pinna E."/>
            <person name="Peters T."/>
            <person name="Grant K."/>
        </authorList>
    </citation>
    <scope>NUCLEOTIDE SEQUENCE [LARGE SCALE GENOMIC DNA]</scope>
    <source>
        <strain evidence="9">294779</strain>
        <strain evidence="10">481463</strain>
    </source>
</reference>
<gene>
    <name evidence="8" type="ORF">CNQ75_15990</name>
    <name evidence="9" type="ORF">CTQ69_03685</name>
    <name evidence="10" type="ORF">FNI27_08365</name>
    <name evidence="11" type="ORF">GBY29_20450</name>
</gene>
<feature type="transmembrane region" description="Helical" evidence="7">
    <location>
        <begin position="57"/>
        <end position="78"/>
    </location>
</feature>
<keyword evidence="5 7" id="KW-1133">Transmembrane helix</keyword>
<evidence type="ECO:0000256" key="5">
    <source>
        <dbReference type="ARBA" id="ARBA00022989"/>
    </source>
</evidence>
<dbReference type="EMBL" id="CP023345">
    <property type="protein sequence ID" value="ATW55887.1"/>
    <property type="molecule type" value="Genomic_DNA"/>
</dbReference>
<feature type="transmembrane region" description="Helical" evidence="7">
    <location>
        <begin position="12"/>
        <end position="37"/>
    </location>
</feature>
<evidence type="ECO:0000256" key="4">
    <source>
        <dbReference type="ARBA" id="ARBA00022692"/>
    </source>
</evidence>
<evidence type="ECO:0000313" key="8">
    <source>
        <dbReference type="EMBL" id="ATW55887.1"/>
    </source>
</evidence>
<comment type="similarity">
    <text evidence="2 7">Belongs to the FliP/MopC/SpaP family.</text>
</comment>
<evidence type="ECO:0000256" key="6">
    <source>
        <dbReference type="ARBA" id="ARBA00023136"/>
    </source>
</evidence>
<feature type="transmembrane region" description="Helical" evidence="7">
    <location>
        <begin position="195"/>
        <end position="212"/>
    </location>
</feature>
<dbReference type="GO" id="GO:0009306">
    <property type="term" value="P:protein secretion"/>
    <property type="evidence" value="ECO:0007669"/>
    <property type="project" value="UniProtKB-UniRule"/>
</dbReference>
<dbReference type="NCBIfam" id="TIGR01102">
    <property type="entry name" value="yscR"/>
    <property type="match status" value="1"/>
</dbReference>
<dbReference type="RefSeq" id="WP_063390175.1">
    <property type="nucleotide sequence ID" value="NZ_CP011288.1"/>
</dbReference>
<dbReference type="Proteomes" id="UP000839735">
    <property type="component" value="Unassembled WGS sequence"/>
</dbReference>
<dbReference type="AlphaFoldDB" id="A0A2I5HK00"/>
<dbReference type="InterPro" id="IPR005838">
    <property type="entry name" value="T3SS_IM_P"/>
</dbReference>
<evidence type="ECO:0000256" key="7">
    <source>
        <dbReference type="RuleBase" id="RU362070"/>
    </source>
</evidence>
<dbReference type="InterPro" id="IPR005773">
    <property type="entry name" value="T3SS_YscR-like"/>
</dbReference>
<dbReference type="PROSITE" id="PS01060">
    <property type="entry name" value="FLIP_1"/>
    <property type="match status" value="1"/>
</dbReference>
<reference evidence="11" key="4">
    <citation type="submission" date="2019-10" db="EMBL/GenBank/DDBJ databases">
        <authorList>
            <consortium name="NCBI Pathogen Detection Project"/>
        </authorList>
    </citation>
    <scope>NUCLEOTIDE SEQUENCE</scope>
    <source>
        <strain evidence="11">Salmonella enterica</strain>
    </source>
</reference>
<evidence type="ECO:0000256" key="2">
    <source>
        <dbReference type="ARBA" id="ARBA00006257"/>
    </source>
</evidence>
<sequence>MKNVNDFIHQPYALIILLVCLSILPFIVVSCTSFLKIAVVFSLLRNALGIQQIPPNMAIYGLALILTFFIMAPVGMSINDNIQKEPFSISDSSLYENIDRAVIKPYLSFLKKNTKAKQIRYFSQIGNKIWPKKYQQRLNENSLFVMLPAFGITQLDEAFKIGLLLYLPFVAIDLIVSNILLALGMMMVSPTTISLPFKIMLFIIAGGWQYLIEKLVLSF</sequence>
<dbReference type="EMBL" id="DAAGPR010000073">
    <property type="protein sequence ID" value="HAB4052113.1"/>
    <property type="molecule type" value="Genomic_DNA"/>
</dbReference>
<evidence type="ECO:0000313" key="9">
    <source>
        <dbReference type="EMBL" id="ECC3913169.1"/>
    </source>
</evidence>
<accession>A0A2I5HK00</accession>
<dbReference type="Proteomes" id="UP000230639">
    <property type="component" value="Chromosome"/>
</dbReference>
<organism evidence="8 12">
    <name type="scientific">Salmonella diarizonae</name>
    <dbReference type="NCBI Taxonomy" id="59204"/>
    <lineage>
        <taxon>Bacteria</taxon>
        <taxon>Pseudomonadati</taxon>
        <taxon>Pseudomonadota</taxon>
        <taxon>Gammaproteobacteria</taxon>
        <taxon>Enterobacterales</taxon>
        <taxon>Enterobacteriaceae</taxon>
        <taxon>Salmonella</taxon>
    </lineage>
</organism>
<dbReference type="Pfam" id="PF00813">
    <property type="entry name" value="FliP"/>
    <property type="match status" value="1"/>
</dbReference>
<evidence type="ECO:0000256" key="1">
    <source>
        <dbReference type="ARBA" id="ARBA00004651"/>
    </source>
</evidence>
<evidence type="ECO:0000256" key="3">
    <source>
        <dbReference type="ARBA" id="ARBA00022475"/>
    </source>
</evidence>
<dbReference type="GO" id="GO:0005886">
    <property type="term" value="C:plasma membrane"/>
    <property type="evidence" value="ECO:0007669"/>
    <property type="project" value="UniProtKB-SubCell"/>
</dbReference>
<dbReference type="EMBL" id="AAIXUH010000004">
    <property type="protein sequence ID" value="ECJ2912989.1"/>
    <property type="molecule type" value="Genomic_DNA"/>
</dbReference>
<evidence type="ECO:0000313" key="12">
    <source>
        <dbReference type="Proteomes" id="UP000230639"/>
    </source>
</evidence>
<reference evidence="11" key="2">
    <citation type="journal article" date="2018" name="Genome Biol.">
        <title>SKESA: strategic k-mer extension for scrupulous assemblies.</title>
        <authorList>
            <person name="Souvorov A."/>
            <person name="Agarwala R."/>
            <person name="Lipman D.J."/>
        </authorList>
    </citation>
    <scope>NUCLEOTIDE SEQUENCE</scope>
    <source>
        <strain evidence="11">Salmonella enterica</strain>
    </source>
</reference>
<dbReference type="PROSITE" id="PS01061">
    <property type="entry name" value="FLIP_2"/>
    <property type="match status" value="1"/>
</dbReference>
<protein>
    <submittedName>
        <fullName evidence="8">EscR/YscR/HrcR family type III secretion system export apparatus protein</fullName>
    </submittedName>
</protein>
<evidence type="ECO:0000313" key="11">
    <source>
        <dbReference type="EMBL" id="HAB4052113.1"/>
    </source>
</evidence>
<comment type="subcellular location">
    <subcellularLocation>
        <location evidence="1">Cell membrane</location>
        <topology evidence="1">Multi-pass membrane protein</topology>
    </subcellularLocation>
</comment>
<dbReference type="STRING" id="59204.UQ49_05875"/>